<keyword evidence="1" id="KW-0378">Hydrolase</keyword>
<reference evidence="3 4" key="1">
    <citation type="submission" date="2018-06" db="EMBL/GenBank/DDBJ databases">
        <authorList>
            <consortium name="Pathogen Informatics"/>
            <person name="Doyle S."/>
        </authorList>
    </citation>
    <scope>NUCLEOTIDE SEQUENCE [LARGE SCALE GENOMIC DNA]</scope>
    <source>
        <strain evidence="3 4">NCTC12119</strain>
    </source>
</reference>
<dbReference type="RefSeq" id="WP_115628067.1">
    <property type="nucleotide sequence ID" value="NZ_UIGI01000001.1"/>
</dbReference>
<sequence>MATISGIFNDPFSQPLANVVLQLTARTTTSVTFTGTNAAAVTAADGSYSMVVLPGVYAVTAKIKGAPDYLGVIQVYADSPDASLNQYLAAFNPDDVTPVVLAEMQAILLATLAAAKAAEESAEKAASYALRFLGPYDAATAYEKNDVVFWDGSQYKALVGTQGTPPSGAPWELYVEKGEDGEPGPANILNIGTITTLPAGSAATAEIIGDSPEQSLNLGIPQGQEGDVIPDFEAPGFIGFFVVQTGASSVYFRPGDEVAASEIAYSAVSDPAFYMLQANVNPAGGTWRCLGYAASQGQSGGKAVMPFQRCDVISLALLSLKEAAVIEIENCQFSAPDKVMIDCEIVFNGKRHPFTASQHDVTTYGPIIYQNAVNGLYGEVAAYSAPAA</sequence>
<evidence type="ECO:0000313" key="4">
    <source>
        <dbReference type="Proteomes" id="UP000255528"/>
    </source>
</evidence>
<name>A0A381C661_9ENTR</name>
<proteinExistence type="predicted"/>
<dbReference type="SUPFAM" id="SSF51055">
    <property type="entry name" value="Carbohydrate binding domain"/>
    <property type="match status" value="1"/>
</dbReference>
<dbReference type="InterPro" id="IPR003610">
    <property type="entry name" value="CBM5/12"/>
</dbReference>
<feature type="domain" description="Chitin-binding type-3" evidence="2">
    <location>
        <begin position="133"/>
        <end position="174"/>
    </location>
</feature>
<evidence type="ECO:0000313" key="3">
    <source>
        <dbReference type="EMBL" id="SUW63307.1"/>
    </source>
</evidence>
<accession>A0A381C661</accession>
<dbReference type="Gene3D" id="2.10.10.20">
    <property type="entry name" value="Carbohydrate-binding module superfamily 5/12"/>
    <property type="match status" value="1"/>
</dbReference>
<gene>
    <name evidence="3" type="ORF">NCTC12119_01795</name>
</gene>
<dbReference type="Gene3D" id="2.60.40.1120">
    <property type="entry name" value="Carboxypeptidase-like, regulatory domain"/>
    <property type="match status" value="1"/>
</dbReference>
<dbReference type="InterPro" id="IPR036573">
    <property type="entry name" value="CBM_sf_5/12"/>
</dbReference>
<dbReference type="GO" id="GO:0005975">
    <property type="term" value="P:carbohydrate metabolic process"/>
    <property type="evidence" value="ECO:0007669"/>
    <property type="project" value="InterPro"/>
</dbReference>
<dbReference type="GO" id="GO:0030246">
    <property type="term" value="F:carbohydrate binding"/>
    <property type="evidence" value="ECO:0007669"/>
    <property type="project" value="InterPro"/>
</dbReference>
<dbReference type="CDD" id="cd12215">
    <property type="entry name" value="ChiC_BD"/>
    <property type="match status" value="1"/>
</dbReference>
<dbReference type="Pfam" id="PF08400">
    <property type="entry name" value="phage_tail_N"/>
    <property type="match status" value="1"/>
</dbReference>
<dbReference type="InterPro" id="IPR013609">
    <property type="entry name" value="Stf-like_N"/>
</dbReference>
<dbReference type="InterPro" id="IPR008969">
    <property type="entry name" value="CarboxyPept-like_regulatory"/>
</dbReference>
<dbReference type="AlphaFoldDB" id="A0A381C661"/>
<evidence type="ECO:0000259" key="2">
    <source>
        <dbReference type="SMART" id="SM00495"/>
    </source>
</evidence>
<organism evidence="3 4">
    <name type="scientific">Buttiauxella agrestis</name>
    <dbReference type="NCBI Taxonomy" id="82977"/>
    <lineage>
        <taxon>Bacteria</taxon>
        <taxon>Pseudomonadati</taxon>
        <taxon>Pseudomonadota</taxon>
        <taxon>Gammaproteobacteria</taxon>
        <taxon>Enterobacterales</taxon>
        <taxon>Enterobacteriaceae</taxon>
        <taxon>Buttiauxella</taxon>
    </lineage>
</organism>
<dbReference type="GO" id="GO:0005576">
    <property type="term" value="C:extracellular region"/>
    <property type="evidence" value="ECO:0007669"/>
    <property type="project" value="InterPro"/>
</dbReference>
<dbReference type="Proteomes" id="UP000255528">
    <property type="component" value="Unassembled WGS sequence"/>
</dbReference>
<protein>
    <submittedName>
        <fullName evidence="3">Prophage tail fibre N-terminal</fullName>
    </submittedName>
</protein>
<dbReference type="EMBL" id="UIGI01000001">
    <property type="protein sequence ID" value="SUW63307.1"/>
    <property type="molecule type" value="Genomic_DNA"/>
</dbReference>
<dbReference type="SUPFAM" id="SSF49464">
    <property type="entry name" value="Carboxypeptidase regulatory domain-like"/>
    <property type="match status" value="1"/>
</dbReference>
<dbReference type="SMART" id="SM00495">
    <property type="entry name" value="ChtBD3"/>
    <property type="match status" value="1"/>
</dbReference>
<dbReference type="GO" id="GO:0004553">
    <property type="term" value="F:hydrolase activity, hydrolyzing O-glycosyl compounds"/>
    <property type="evidence" value="ECO:0007669"/>
    <property type="project" value="InterPro"/>
</dbReference>
<evidence type="ECO:0000256" key="1">
    <source>
        <dbReference type="ARBA" id="ARBA00022801"/>
    </source>
</evidence>